<dbReference type="EMBL" id="JADEXQ010000007">
    <property type="protein sequence ID" value="MBE9028818.1"/>
    <property type="molecule type" value="Genomic_DNA"/>
</dbReference>
<dbReference type="RefSeq" id="WP_264323641.1">
    <property type="nucleotide sequence ID" value="NZ_JADEXQ010000007.1"/>
</dbReference>
<proteinExistence type="predicted"/>
<comment type="caution">
    <text evidence="8">The sequence shown here is derived from an EMBL/GenBank/DDBJ whole genome shotgun (WGS) entry which is preliminary data.</text>
</comment>
<evidence type="ECO:0000256" key="3">
    <source>
        <dbReference type="ARBA" id="ARBA00023027"/>
    </source>
</evidence>
<gene>
    <name evidence="8" type="ORF">IQ266_03465</name>
</gene>
<dbReference type="SUPFAM" id="SSF56796">
    <property type="entry name" value="Dehydroquinate synthase-like"/>
    <property type="match status" value="1"/>
</dbReference>
<dbReference type="GO" id="GO:0009073">
    <property type="term" value="P:aromatic amino acid family biosynthetic process"/>
    <property type="evidence" value="ECO:0007669"/>
    <property type="project" value="UniProtKB-KW"/>
</dbReference>
<dbReference type="Pfam" id="PF01761">
    <property type="entry name" value="DHQ_synthase"/>
    <property type="match status" value="1"/>
</dbReference>
<evidence type="ECO:0000256" key="2">
    <source>
        <dbReference type="ARBA" id="ARBA00022605"/>
    </source>
</evidence>
<dbReference type="Proteomes" id="UP000625316">
    <property type="component" value="Unassembled WGS sequence"/>
</dbReference>
<dbReference type="EC" id="4.2.3.4" evidence="8"/>
<evidence type="ECO:0000259" key="7">
    <source>
        <dbReference type="Pfam" id="PF24621"/>
    </source>
</evidence>
<reference evidence="8" key="1">
    <citation type="submission" date="2020-10" db="EMBL/GenBank/DDBJ databases">
        <authorList>
            <person name="Castelo-Branco R."/>
            <person name="Eusebio N."/>
            <person name="Adriana R."/>
            <person name="Vieira A."/>
            <person name="Brugerolle De Fraissinette N."/>
            <person name="Rezende De Castro R."/>
            <person name="Schneider M.P."/>
            <person name="Vasconcelos V."/>
            <person name="Leao P.N."/>
        </authorList>
    </citation>
    <scope>NUCLEOTIDE SEQUENCE</scope>
    <source>
        <strain evidence="8">LEGE 11480</strain>
    </source>
</reference>
<dbReference type="GO" id="GO:0003856">
    <property type="term" value="F:3-dehydroquinate synthase activity"/>
    <property type="evidence" value="ECO:0007669"/>
    <property type="project" value="UniProtKB-EC"/>
</dbReference>
<dbReference type="AlphaFoldDB" id="A0A928Z355"/>
<keyword evidence="5 8" id="KW-0456">Lyase</keyword>
<evidence type="ECO:0000256" key="4">
    <source>
        <dbReference type="ARBA" id="ARBA00023141"/>
    </source>
</evidence>
<keyword evidence="4" id="KW-0057">Aromatic amino acid biosynthesis</keyword>
<keyword evidence="9" id="KW-1185">Reference proteome</keyword>
<dbReference type="Pfam" id="PF24621">
    <property type="entry name" value="DHQS_C"/>
    <property type="match status" value="1"/>
</dbReference>
<dbReference type="InterPro" id="IPR056179">
    <property type="entry name" value="DHQS_C"/>
</dbReference>
<evidence type="ECO:0000313" key="8">
    <source>
        <dbReference type="EMBL" id="MBE9028818.1"/>
    </source>
</evidence>
<sequence>MSQFTPSRPIPSPLTAPFSALQQSVTVTFDYQVHFTFNLFDCENDLLRDVLNPRSTAKIAVESVNGAPISDDAVNHEPVNCIVVVDGGLLTSMPDLVAQIQRYADHHRAAIRLKVAPLVIAGGEAIKNDPNQVQTVQQLIHAVGLCRHSYVVAIGGGALLDMAGYAAATAHRGIRLLRVPTTVLAQDDSGVGVKNGVNAFGKKNFLGTFSPPDAVINDAAFLLNLPQRDWIAGIAEAVKVALIKDAPFFDWICQHAAALVNRDLDVMQQLIYRSCQHHLTHIGTYGDPFEMGSSRPLDFGHWSAHRLEHLTHYRLRHGEAVAIGMALDSTYSFLIGELDKAGWNQILSLLDTLGFALTVPELTEFADVPMHPQSVFSGLHEFREHLGGELTLMLLRAIGQGFEVHQVDIELYQQAIRLLETIARPQTMLQEIAS</sequence>
<dbReference type="InterPro" id="IPR030960">
    <property type="entry name" value="DHQS/DOIS_N"/>
</dbReference>
<protein>
    <submittedName>
        <fullName evidence="8">3-dehydroquinate synthase</fullName>
        <ecNumber evidence="8">4.2.3.4</ecNumber>
    </submittedName>
</protein>
<evidence type="ECO:0000256" key="1">
    <source>
        <dbReference type="ARBA" id="ARBA00001911"/>
    </source>
</evidence>
<accession>A0A928Z355</accession>
<feature type="domain" description="3-dehydroquinate synthase N-terminal" evidence="6">
    <location>
        <begin position="119"/>
        <end position="230"/>
    </location>
</feature>
<dbReference type="GO" id="GO:0008652">
    <property type="term" value="P:amino acid biosynthetic process"/>
    <property type="evidence" value="ECO:0007669"/>
    <property type="project" value="UniProtKB-KW"/>
</dbReference>
<dbReference type="Gene3D" id="3.40.50.1970">
    <property type="match status" value="1"/>
</dbReference>
<evidence type="ECO:0000313" key="9">
    <source>
        <dbReference type="Proteomes" id="UP000625316"/>
    </source>
</evidence>
<name>A0A928Z355_9CYAN</name>
<dbReference type="CDD" id="cd08198">
    <property type="entry name" value="DHQS-like"/>
    <property type="match status" value="1"/>
</dbReference>
<dbReference type="Gene3D" id="1.20.1090.10">
    <property type="entry name" value="Dehydroquinate synthase-like - alpha domain"/>
    <property type="match status" value="1"/>
</dbReference>
<dbReference type="PANTHER" id="PTHR43622:SF7">
    <property type="entry name" value="3-DEHYDROQUINATE SYNTHASE, CHLOROPLASTIC"/>
    <property type="match status" value="1"/>
</dbReference>
<dbReference type="NCBIfam" id="NF004852">
    <property type="entry name" value="PRK06203.1"/>
    <property type="match status" value="1"/>
</dbReference>
<keyword evidence="2" id="KW-0028">Amino-acid biosynthesis</keyword>
<dbReference type="PANTHER" id="PTHR43622">
    <property type="entry name" value="3-DEHYDROQUINATE SYNTHASE"/>
    <property type="match status" value="1"/>
</dbReference>
<organism evidence="8 9">
    <name type="scientific">Romeriopsis navalis LEGE 11480</name>
    <dbReference type="NCBI Taxonomy" id="2777977"/>
    <lineage>
        <taxon>Bacteria</taxon>
        <taxon>Bacillati</taxon>
        <taxon>Cyanobacteriota</taxon>
        <taxon>Cyanophyceae</taxon>
        <taxon>Leptolyngbyales</taxon>
        <taxon>Leptolyngbyaceae</taxon>
        <taxon>Romeriopsis</taxon>
        <taxon>Romeriopsis navalis</taxon>
    </lineage>
</organism>
<dbReference type="InterPro" id="IPR050071">
    <property type="entry name" value="Dehydroquinate_synthase"/>
</dbReference>
<evidence type="ECO:0000259" key="6">
    <source>
        <dbReference type="Pfam" id="PF01761"/>
    </source>
</evidence>
<feature type="domain" description="3-dehydroquinate synthase C-terminal" evidence="7">
    <location>
        <begin position="233"/>
        <end position="360"/>
    </location>
</feature>
<comment type="cofactor">
    <cofactor evidence="1">
        <name>NAD(+)</name>
        <dbReference type="ChEBI" id="CHEBI:57540"/>
    </cofactor>
</comment>
<keyword evidence="3" id="KW-0520">NAD</keyword>
<evidence type="ECO:0000256" key="5">
    <source>
        <dbReference type="ARBA" id="ARBA00023239"/>
    </source>
</evidence>